<sequence>MVQMTKKNKFGYLDKSIIIKYFFGDKKKVLENKHKNGLGKSRKKTHNKN</sequence>
<evidence type="ECO:0000313" key="2">
    <source>
        <dbReference type="Proteomes" id="UP000276133"/>
    </source>
</evidence>
<gene>
    <name evidence="1" type="ORF">BpHYR1_011573</name>
</gene>
<reference evidence="1 2" key="1">
    <citation type="journal article" date="2018" name="Sci. Rep.">
        <title>Genomic signatures of local adaptation to the degree of environmental predictability in rotifers.</title>
        <authorList>
            <person name="Franch-Gras L."/>
            <person name="Hahn C."/>
            <person name="Garcia-Roger E.M."/>
            <person name="Carmona M.J."/>
            <person name="Serra M."/>
            <person name="Gomez A."/>
        </authorList>
    </citation>
    <scope>NUCLEOTIDE SEQUENCE [LARGE SCALE GENOMIC DNA]</scope>
    <source>
        <strain evidence="1">HYR1</strain>
    </source>
</reference>
<organism evidence="1 2">
    <name type="scientific">Brachionus plicatilis</name>
    <name type="common">Marine rotifer</name>
    <name type="synonym">Brachionus muelleri</name>
    <dbReference type="NCBI Taxonomy" id="10195"/>
    <lineage>
        <taxon>Eukaryota</taxon>
        <taxon>Metazoa</taxon>
        <taxon>Spiralia</taxon>
        <taxon>Gnathifera</taxon>
        <taxon>Rotifera</taxon>
        <taxon>Eurotatoria</taxon>
        <taxon>Monogononta</taxon>
        <taxon>Pseudotrocha</taxon>
        <taxon>Ploima</taxon>
        <taxon>Brachionidae</taxon>
        <taxon>Brachionus</taxon>
    </lineage>
</organism>
<comment type="caution">
    <text evidence="1">The sequence shown here is derived from an EMBL/GenBank/DDBJ whole genome shotgun (WGS) entry which is preliminary data.</text>
</comment>
<name>A0A3M7RPM1_BRAPC</name>
<dbReference type="Proteomes" id="UP000276133">
    <property type="component" value="Unassembled WGS sequence"/>
</dbReference>
<protein>
    <submittedName>
        <fullName evidence="1">Uncharacterized protein</fullName>
    </submittedName>
</protein>
<dbReference type="AlphaFoldDB" id="A0A3M7RPM1"/>
<proteinExistence type="predicted"/>
<keyword evidence="2" id="KW-1185">Reference proteome</keyword>
<dbReference type="EMBL" id="REGN01002913">
    <property type="protein sequence ID" value="RNA25506.1"/>
    <property type="molecule type" value="Genomic_DNA"/>
</dbReference>
<evidence type="ECO:0000313" key="1">
    <source>
        <dbReference type="EMBL" id="RNA25506.1"/>
    </source>
</evidence>
<accession>A0A3M7RPM1</accession>